<reference evidence="6 7" key="1">
    <citation type="submission" date="2017-10" db="EMBL/GenBank/DDBJ databases">
        <title>Comparative genomics in systemic dimorphic fungi from Ajellomycetaceae.</title>
        <authorList>
            <person name="Munoz J.F."/>
            <person name="Mcewen J.G."/>
            <person name="Clay O.K."/>
            <person name="Cuomo C.A."/>
        </authorList>
    </citation>
    <scope>NUCLEOTIDE SEQUENCE [LARGE SCALE GENOMIC DNA]</scope>
    <source>
        <strain evidence="6 7">UAMH5409</strain>
    </source>
</reference>
<evidence type="ECO:0000313" key="7">
    <source>
        <dbReference type="Proteomes" id="UP000223968"/>
    </source>
</evidence>
<evidence type="ECO:0000256" key="3">
    <source>
        <dbReference type="SAM" id="MobiDB-lite"/>
    </source>
</evidence>
<feature type="domain" description="EamA" evidence="5">
    <location>
        <begin position="66"/>
        <end position="191"/>
    </location>
</feature>
<evidence type="ECO:0000256" key="1">
    <source>
        <dbReference type="ARBA" id="ARBA00004477"/>
    </source>
</evidence>
<evidence type="ECO:0000256" key="2">
    <source>
        <dbReference type="ARBA" id="ARBA00022824"/>
    </source>
</evidence>
<keyword evidence="4" id="KW-1133">Transmembrane helix</keyword>
<dbReference type="GO" id="GO:0016020">
    <property type="term" value="C:membrane"/>
    <property type="evidence" value="ECO:0007669"/>
    <property type="project" value="InterPro"/>
</dbReference>
<accession>A0A2B7X9E2</accession>
<keyword evidence="2" id="KW-0256">Endoplasmic reticulum</keyword>
<dbReference type="InterPro" id="IPR000620">
    <property type="entry name" value="EamA_dom"/>
</dbReference>
<sequence>MVRRRTNKLGPSPDEDLVPDTDTSVYENKAGSQEHKEQANEKNTGSKEKDAHSPASSSSSSSLPNWVILAITSGLFAATNGLFAKLTTTHLTTTLSHSLSALLSLPPSSQIIAEYVVRALFFTLNILSNGVMWALFTRALTASASSTKVAITNTTANFLLTALLGMMVFGERVDWLWWIGAVGMAGGCVVVGMREGEAEGEKGKGNWPK</sequence>
<dbReference type="Pfam" id="PF00892">
    <property type="entry name" value="EamA"/>
    <property type="match status" value="1"/>
</dbReference>
<feature type="region of interest" description="Disordered" evidence="3">
    <location>
        <begin position="1"/>
        <end position="62"/>
    </location>
</feature>
<dbReference type="OrthoDB" id="5854584at2759"/>
<dbReference type="EMBL" id="PDNB01000124">
    <property type="protein sequence ID" value="PGH05585.1"/>
    <property type="molecule type" value="Genomic_DNA"/>
</dbReference>
<dbReference type="STRING" id="1447875.A0A2B7X9E2"/>
<proteinExistence type="predicted"/>
<name>A0A2B7X9E2_9EURO</name>
<dbReference type="PANTHER" id="PTHR31965:SF1">
    <property type="entry name" value="TRANSMEMBRANE PROTEIN 42"/>
    <property type="match status" value="1"/>
</dbReference>
<dbReference type="AlphaFoldDB" id="A0A2B7X9E2"/>
<keyword evidence="7" id="KW-1185">Reference proteome</keyword>
<evidence type="ECO:0000313" key="6">
    <source>
        <dbReference type="EMBL" id="PGH05585.1"/>
    </source>
</evidence>
<protein>
    <recommendedName>
        <fullName evidence="5">EamA domain-containing protein</fullName>
    </recommendedName>
</protein>
<comment type="subcellular location">
    <subcellularLocation>
        <location evidence="1">Endoplasmic reticulum membrane</location>
        <topology evidence="1">Multi-pass membrane protein</topology>
    </subcellularLocation>
</comment>
<dbReference type="SUPFAM" id="SSF103481">
    <property type="entry name" value="Multidrug resistance efflux transporter EmrE"/>
    <property type="match status" value="1"/>
</dbReference>
<organism evidence="6 7">
    <name type="scientific">Helicocarpus griseus UAMH5409</name>
    <dbReference type="NCBI Taxonomy" id="1447875"/>
    <lineage>
        <taxon>Eukaryota</taxon>
        <taxon>Fungi</taxon>
        <taxon>Dikarya</taxon>
        <taxon>Ascomycota</taxon>
        <taxon>Pezizomycotina</taxon>
        <taxon>Eurotiomycetes</taxon>
        <taxon>Eurotiomycetidae</taxon>
        <taxon>Onygenales</taxon>
        <taxon>Ajellomycetaceae</taxon>
        <taxon>Helicocarpus</taxon>
    </lineage>
</organism>
<keyword evidence="4" id="KW-0812">Transmembrane</keyword>
<evidence type="ECO:0000259" key="5">
    <source>
        <dbReference type="Pfam" id="PF00892"/>
    </source>
</evidence>
<keyword evidence="4" id="KW-0472">Membrane</keyword>
<dbReference type="InterPro" id="IPR037185">
    <property type="entry name" value="EmrE-like"/>
</dbReference>
<feature type="transmembrane region" description="Helical" evidence="4">
    <location>
        <begin position="66"/>
        <end position="84"/>
    </location>
</feature>
<feature type="transmembrane region" description="Helical" evidence="4">
    <location>
        <begin position="115"/>
        <end position="137"/>
    </location>
</feature>
<feature type="compositionally biased region" description="Basic and acidic residues" evidence="3">
    <location>
        <begin position="32"/>
        <end position="52"/>
    </location>
</feature>
<gene>
    <name evidence="6" type="ORF">AJ79_06752</name>
</gene>
<dbReference type="InterPro" id="IPR039632">
    <property type="entry name" value="TMEM42"/>
</dbReference>
<dbReference type="PANTHER" id="PTHR31965">
    <property type="entry name" value="TRANSMEMBRANE PROTEIN 42"/>
    <property type="match status" value="1"/>
</dbReference>
<feature type="transmembrane region" description="Helical" evidence="4">
    <location>
        <begin position="175"/>
        <end position="193"/>
    </location>
</feature>
<dbReference type="Proteomes" id="UP000223968">
    <property type="component" value="Unassembled WGS sequence"/>
</dbReference>
<feature type="transmembrane region" description="Helical" evidence="4">
    <location>
        <begin position="149"/>
        <end position="169"/>
    </location>
</feature>
<comment type="caution">
    <text evidence="6">The sequence shown here is derived from an EMBL/GenBank/DDBJ whole genome shotgun (WGS) entry which is preliminary data.</text>
</comment>
<evidence type="ECO:0000256" key="4">
    <source>
        <dbReference type="SAM" id="Phobius"/>
    </source>
</evidence>